<dbReference type="AlphaFoldDB" id="A0A803K1L0"/>
<feature type="compositionally biased region" description="Basic and acidic residues" evidence="2">
    <location>
        <begin position="776"/>
        <end position="791"/>
    </location>
</feature>
<feature type="region of interest" description="Disordered" evidence="2">
    <location>
        <begin position="776"/>
        <end position="795"/>
    </location>
</feature>
<evidence type="ECO:0000259" key="3">
    <source>
        <dbReference type="Pfam" id="PF10304"/>
    </source>
</evidence>
<comment type="similarity">
    <text evidence="1">Belongs to the Tango6 family.</text>
</comment>
<reference evidence="7" key="1">
    <citation type="journal article" date="2010" name="Science">
        <title>The genome of the Western clawed frog Xenopus tropicalis.</title>
        <authorList>
            <person name="Hellsten U."/>
            <person name="Harland R.M."/>
            <person name="Gilchrist M.J."/>
            <person name="Hendrix D."/>
            <person name="Jurka J."/>
            <person name="Kapitonov V."/>
            <person name="Ovcharenko I."/>
            <person name="Putnam N.H."/>
            <person name="Shu S."/>
            <person name="Taher L."/>
            <person name="Blitz I.L."/>
            <person name="Blumberg B."/>
            <person name="Dichmann D.S."/>
            <person name="Dubchak I."/>
            <person name="Amaya E."/>
            <person name="Detter J.C."/>
            <person name="Fletcher R."/>
            <person name="Gerhard D.S."/>
            <person name="Goodstein D."/>
            <person name="Graves T."/>
            <person name="Grigoriev I.V."/>
            <person name="Grimwood J."/>
            <person name="Kawashima T."/>
            <person name="Lindquist E."/>
            <person name="Lucas S.M."/>
            <person name="Mead P.E."/>
            <person name="Mitros T."/>
            <person name="Ogino H."/>
            <person name="Ohta Y."/>
            <person name="Poliakov A.V."/>
            <person name="Pollet N."/>
            <person name="Robert J."/>
            <person name="Salamov A."/>
            <person name="Sater A.K."/>
            <person name="Schmutz J."/>
            <person name="Terry A."/>
            <person name="Vize P.D."/>
            <person name="Warren W.C."/>
            <person name="Wells D."/>
            <person name="Wills A."/>
            <person name="Wilson R.K."/>
            <person name="Zimmerman L.B."/>
            <person name="Zorn A.M."/>
            <person name="Grainger R."/>
            <person name="Grammer T."/>
            <person name="Khokha M.K."/>
            <person name="Richardson P.M."/>
            <person name="Rokhsar D.S."/>
        </authorList>
    </citation>
    <scope>NUCLEOTIDE SEQUENCE [LARGE SCALE GENOMIC DNA]</scope>
    <source>
        <strain evidence="7">Nigerian</strain>
    </source>
</reference>
<dbReference type="Xenbase" id="XB-GENE-6044490">
    <property type="gene designation" value="tango6"/>
</dbReference>
<evidence type="ECO:0000259" key="4">
    <source>
        <dbReference type="Pfam" id="PF10363"/>
    </source>
</evidence>
<dbReference type="Pfam" id="PF10363">
    <property type="entry name" value="RTP1_C1"/>
    <property type="match status" value="1"/>
</dbReference>
<name>A0A803K1L0_XENTR</name>
<evidence type="ECO:0000256" key="1">
    <source>
        <dbReference type="ARBA" id="ARBA00005724"/>
    </source>
</evidence>
<feature type="domain" description="RNA polymerase II assembly factor Rtp1 C-terminal" evidence="3">
    <location>
        <begin position="1008"/>
        <end position="1040"/>
    </location>
</feature>
<dbReference type="InterPro" id="IPR019414">
    <property type="entry name" value="Rtp1_C2"/>
</dbReference>
<dbReference type="InterPro" id="IPR011989">
    <property type="entry name" value="ARM-like"/>
</dbReference>
<accession>A0A803K1L0</accession>
<dbReference type="InParanoid" id="A0A803K1L0"/>
<protein>
    <submittedName>
        <fullName evidence="7">Transport and golgi organization 6 homolog</fullName>
    </submittedName>
</protein>
<dbReference type="SUPFAM" id="SSF48371">
    <property type="entry name" value="ARM repeat"/>
    <property type="match status" value="1"/>
</dbReference>
<dbReference type="InterPro" id="IPR057347">
    <property type="entry name" value="TANGO6_N"/>
</dbReference>
<dbReference type="GeneTree" id="ENSGT00390000010938"/>
<evidence type="ECO:0000313" key="7">
    <source>
        <dbReference type="Ensembl" id="ENSXETP00000114202"/>
    </source>
</evidence>
<feature type="domain" description="TANGO6 N-terminal" evidence="6">
    <location>
        <begin position="7"/>
        <end position="316"/>
    </location>
</feature>
<dbReference type="InterPro" id="IPR019451">
    <property type="entry name" value="Rtp1_C1"/>
</dbReference>
<dbReference type="Pfam" id="PF10304">
    <property type="entry name" value="RTP1_C2"/>
    <property type="match status" value="1"/>
</dbReference>
<dbReference type="InterPro" id="IPR057407">
    <property type="entry name" value="HEAT_TANGO6"/>
</dbReference>
<dbReference type="FunFam" id="1.25.10.10:FF:000429">
    <property type="entry name" value="Transport and golgi organization 6 homolog"/>
    <property type="match status" value="1"/>
</dbReference>
<evidence type="ECO:0000259" key="6">
    <source>
        <dbReference type="Pfam" id="PF25267"/>
    </source>
</evidence>
<sequence length="1061" mass="117487">MAEGLTISTVIEALKVLTTPRGDSWRDSGQASPETDKQCTLLNTLKLNVSTLEDKILNGPEWKELNKMRMRLLAQTKWLEGCFSSHTEPHWRFTLEALLLLLCLKECMIELVASFQPSKPNPRTPEVAPALSPDTLSISQQKIVQAVLQFVISLGICPYLLPGVGLPIQQRSEFGALVRSLITCETPTIRTRRLFISCSALMEVSHQLSLGSLLLTHYLGDLMAGLCQLGFCPSRKNAEQNTIEKLKDLTESERNQCKEFLKSLLDQVYQPLVIRELLILQGGPRQGIKSCSGKATKRAPAPSWLRRLSGHLLSERLMKPHGVQAVVRGILEGAGAGAVGGHDAEAASSNWEKCDAIARILVSCPQQSLTVEEYYQKVCPQILDLLHIQDPFTARQFQRVATEAFLAIGQAEPQLAEKHLILPVLEPLLRWTLAPQESVSAPGHTLVTENELSQCLEDIMKVFVVGNKPTPTLLHYTNKVLPAVFCLYCFARQNVSHLRSPCQDVLLWYLDKSERECAVSSLAGLSGIDTSLPSLPKYFEIKPASHGGAIVKVREKYRLSDSLIIMSRIADDDDALYEKVSWEQWRTECLVELLSLSPSRGLAADFFLLCLKNLIPLSVGTDQEEPASCHGINLLDLERRLAMSHESQEKQLQLLQVLSVLCEKISDSIFTDVQQVVEFVYVTLERSCASLAFSEGGTVASQTLSMAMGLVAAMLGGAVMLTSSDFGHLKKLLPVLERVSLSHLDPVIQELAKDLRVSIATHCAVQLPNRTCQDKAKAHDIDNKQSKHDTKTNNPVADQQNFKVMLNSARDTDIPTRAAALRTLTHLLEQKNPMALEHKEQLLQLFLENLDQEDSFVYLSAIQGVAVLSGEIPECVLPVLVAQYGNTAPTEHTGHSPETKIKVGEALMRCTRVLGNLVLQYKDLLIHAFLRGSKDQDSSLRASSLSNLGELCQHLQFSLGTVVHEISSCLCAVVRTDPEAQVRRAAIHVVVLLLRGLSEKATEVLRDVLLDLYRLLKFVVQCETDSVSVLHAQLGLEELDSIMRAVLFPQQKLEKKIVVLP</sequence>
<dbReference type="Pfam" id="PF25267">
    <property type="entry name" value="TANGO6_N"/>
    <property type="match status" value="1"/>
</dbReference>
<proteinExistence type="inferred from homology"/>
<dbReference type="Gene3D" id="1.25.10.10">
    <property type="entry name" value="Leucine-rich Repeat Variant"/>
    <property type="match status" value="1"/>
</dbReference>
<feature type="domain" description="RNA polymerase II assembly factor Rtp1 C-terminal" evidence="4">
    <location>
        <begin position="803"/>
        <end position="916"/>
    </location>
</feature>
<dbReference type="FunCoup" id="A0A803K1L0">
    <property type="interactions" value="1578"/>
</dbReference>
<organism evidence="7">
    <name type="scientific">Xenopus tropicalis</name>
    <name type="common">Western clawed frog</name>
    <name type="synonym">Silurana tropicalis</name>
    <dbReference type="NCBI Taxonomy" id="8364"/>
    <lineage>
        <taxon>Eukaryota</taxon>
        <taxon>Metazoa</taxon>
        <taxon>Chordata</taxon>
        <taxon>Craniata</taxon>
        <taxon>Vertebrata</taxon>
        <taxon>Euteleostomi</taxon>
        <taxon>Amphibia</taxon>
        <taxon>Batrachia</taxon>
        <taxon>Anura</taxon>
        <taxon>Pipoidea</taxon>
        <taxon>Pipidae</taxon>
        <taxon>Xenopodinae</taxon>
        <taxon>Xenopus</taxon>
        <taxon>Silurana</taxon>
    </lineage>
</organism>
<dbReference type="Pfam" id="PF23565">
    <property type="entry name" value="ARM_TANGO6"/>
    <property type="match status" value="1"/>
</dbReference>
<dbReference type="InterPro" id="IPR039600">
    <property type="entry name" value="TANGO6/Rtp1"/>
</dbReference>
<reference evidence="7" key="2">
    <citation type="submission" date="2021-03" db="UniProtKB">
        <authorList>
            <consortium name="Ensembl"/>
        </authorList>
    </citation>
    <scope>IDENTIFICATION</scope>
</reference>
<feature type="domain" description="TANGO6 HEAT repeat" evidence="5">
    <location>
        <begin position="317"/>
        <end position="595"/>
    </location>
</feature>
<evidence type="ECO:0000259" key="5">
    <source>
        <dbReference type="Pfam" id="PF23565"/>
    </source>
</evidence>
<dbReference type="Bgee" id="ENSXETG00000016378">
    <property type="expression patterns" value="Expressed in 4-cell stage embryo and 12 other cell types or tissues"/>
</dbReference>
<dbReference type="InterPro" id="IPR016024">
    <property type="entry name" value="ARM-type_fold"/>
</dbReference>
<dbReference type="PANTHER" id="PTHR20959:SF1">
    <property type="entry name" value="TRANSPORT AND GOLGI ORGANIZATION PROTEIN 6 HOMOLOG"/>
    <property type="match status" value="1"/>
</dbReference>
<evidence type="ECO:0000256" key="2">
    <source>
        <dbReference type="SAM" id="MobiDB-lite"/>
    </source>
</evidence>
<gene>
    <name evidence="7" type="primary">tango6</name>
</gene>
<dbReference type="PANTHER" id="PTHR20959">
    <property type="entry name" value="TRANSPORT AND GOLGI ORGANIZATION PROTEIN 6 FAMILY MEMBER"/>
    <property type="match status" value="1"/>
</dbReference>
<dbReference type="Ensembl" id="ENSXETT00000114421">
    <property type="protein sequence ID" value="ENSXETP00000114202"/>
    <property type="gene ID" value="ENSXETG00000016378"/>
</dbReference>